<keyword evidence="2" id="KW-1185">Reference proteome</keyword>
<sequence length="544" mass="60162">MKSYFYVSVIIVALFITVNGQTPQSPCPGTFDYESDGRNVYGVIRILPRVRVTSVRVKVKFTVAAQVSPNYIGRLTPVGKNDLNQDPNSGEPFVYRLDFPLPSPLPKLTELNVNGKVLCYNEPDSQSLSVITTVTLEHTTYISEYGSSGFPPITNFIENPQYQPDNSYIETVPQYNIPQFTSVGPENTPPLKPIRPQNTQWIAPIRTQDIPSLTPIRPQTPPTPEPLLQTPPSLYNNFGRDPTPIPGSDFSAPVPPTPYMQELREPSSTQFECGRPTAINVPLILGGESFIRGTYPWLVSVSEKKRGSKFVCAGNLVSDHHVVTAGHCITLMGQERDVNSLVVTVGAFDLDKSGDEIAKKINIEKAIHPEGFDSFNLKNDIAVLILTTKVTFNDYIIPICLWDENLADLSQIVDRIGVVAGWGTSEKNEAGHGKPRKAKVPIVSTERCRKSHKGFSKRTSDTTICAGYRNGTSPCSGDSGGGLYLKYKGVNEVEDEAWRLRGVISLALLNEDEDNQYDCNTQEYVIFTDAAKFTPWIKNVIQTT</sequence>
<gene>
    <name evidence="1" type="ORF">K1T71_011381</name>
</gene>
<evidence type="ECO:0000313" key="2">
    <source>
        <dbReference type="Proteomes" id="UP000824533"/>
    </source>
</evidence>
<proteinExistence type="predicted"/>
<accession>A0ACC1CNP8</accession>
<comment type="caution">
    <text evidence="1">The sequence shown here is derived from an EMBL/GenBank/DDBJ whole genome shotgun (WGS) entry which is preliminary data.</text>
</comment>
<dbReference type="EMBL" id="CM034406">
    <property type="protein sequence ID" value="KAJ0173205.1"/>
    <property type="molecule type" value="Genomic_DNA"/>
</dbReference>
<name>A0ACC1CNP8_9NEOP</name>
<evidence type="ECO:0000313" key="1">
    <source>
        <dbReference type="EMBL" id="KAJ0173205.1"/>
    </source>
</evidence>
<organism evidence="1 2">
    <name type="scientific">Dendrolimus kikuchii</name>
    <dbReference type="NCBI Taxonomy" id="765133"/>
    <lineage>
        <taxon>Eukaryota</taxon>
        <taxon>Metazoa</taxon>
        <taxon>Ecdysozoa</taxon>
        <taxon>Arthropoda</taxon>
        <taxon>Hexapoda</taxon>
        <taxon>Insecta</taxon>
        <taxon>Pterygota</taxon>
        <taxon>Neoptera</taxon>
        <taxon>Endopterygota</taxon>
        <taxon>Lepidoptera</taxon>
        <taxon>Glossata</taxon>
        <taxon>Ditrysia</taxon>
        <taxon>Bombycoidea</taxon>
        <taxon>Lasiocampidae</taxon>
        <taxon>Dendrolimus</taxon>
    </lineage>
</organism>
<dbReference type="Proteomes" id="UP000824533">
    <property type="component" value="Linkage Group LG20"/>
</dbReference>
<protein>
    <submittedName>
        <fullName evidence="1">Uncharacterized protein</fullName>
    </submittedName>
</protein>
<reference evidence="1 2" key="1">
    <citation type="journal article" date="2021" name="Front. Genet.">
        <title>Chromosome-Level Genome Assembly Reveals Significant Gene Expansion in the Toll and IMD Signaling Pathways of Dendrolimus kikuchii.</title>
        <authorList>
            <person name="Zhou J."/>
            <person name="Wu P."/>
            <person name="Xiong Z."/>
            <person name="Liu N."/>
            <person name="Zhao N."/>
            <person name="Ji M."/>
            <person name="Qiu Y."/>
            <person name="Yang B."/>
        </authorList>
    </citation>
    <scope>NUCLEOTIDE SEQUENCE [LARGE SCALE GENOMIC DNA]</scope>
    <source>
        <strain evidence="1">Ann1</strain>
    </source>
</reference>